<protein>
    <submittedName>
        <fullName evidence="6">BamA/TamA family outer membrane protein</fullName>
    </submittedName>
</protein>
<organism evidence="6 7">
    <name type="scientific">Roseateles oligotrophus</name>
    <dbReference type="NCBI Taxonomy" id="1769250"/>
    <lineage>
        <taxon>Bacteria</taxon>
        <taxon>Pseudomonadati</taxon>
        <taxon>Pseudomonadota</taxon>
        <taxon>Betaproteobacteria</taxon>
        <taxon>Burkholderiales</taxon>
        <taxon>Sphaerotilaceae</taxon>
        <taxon>Roseateles</taxon>
    </lineage>
</organism>
<reference evidence="6 7" key="1">
    <citation type="submission" date="2021-11" db="EMBL/GenBank/DDBJ databases">
        <authorList>
            <person name="Liang Q."/>
            <person name="Mou H."/>
            <person name="Liu Z."/>
        </authorList>
    </citation>
    <scope>NUCLEOTIDE SEQUENCE [LARGE SCALE GENOMIC DNA]</scope>
    <source>
        <strain evidence="6 7">CHU3</strain>
    </source>
</reference>
<evidence type="ECO:0000256" key="3">
    <source>
        <dbReference type="ARBA" id="ARBA00023237"/>
    </source>
</evidence>
<dbReference type="InterPro" id="IPR051544">
    <property type="entry name" value="TPS_OM_transporter"/>
</dbReference>
<dbReference type="Gene3D" id="3.10.20.310">
    <property type="entry name" value="membrane protein fhac"/>
    <property type="match status" value="1"/>
</dbReference>
<accession>A0ABT2YMK6</accession>
<feature type="domain" description="Polypeptide-transport-associated ShlB-type" evidence="5">
    <location>
        <begin position="10"/>
        <end position="83"/>
    </location>
</feature>
<proteinExistence type="predicted"/>
<sequence length="516" mass="55354">MAQTVESRMQVNEFKVSGNSLLTQTEVDAILAPFKGLRTLDELKQAALALQERYRKAGYGAVIAFVPEQTAINGTASIAVLEGRISRVEVTGNRQFSEDNIRRSLPALAPGRTPEVQLIDLQIQLANESPAKQVAVSLEPGQNQGEVEARVLVSESSPLRWTTALDNTGNASTGRLRANLGVHHAALWDLDHVLSLQFQFAPEELKKVAVYSASYRIPLYAQGMTLDAFLAHSNIDGGTSNTPAGPLAFNGRGDIAALRLNKFLPRLGEVDQRLSVGFDQRTYLNDCNIAGLPSGACGSAGESVTVQPLSVEYNAQRQGESPLSATLTLIGNTSLGGRYTSPAQFDAVRVGAKRSYATLRLNANGGFTLPDQWQIQARISSQYSPDALVSGEQFGLGGASSVRGYEEREFVGDSGVFASLELHTPNLSKNLGGGLAEQLAGLRALAFIDGGMISNQLGTPCHYQSSRCGIASAGLGLRLGARQLQLRLDVAQALRTANFTQRSDIKFHFQASYSFI</sequence>
<feature type="domain" description="Haemolysin activator HlyB C-terminal" evidence="4">
    <location>
        <begin position="152"/>
        <end position="479"/>
    </location>
</feature>
<gene>
    <name evidence="6" type="ORF">LNV07_24675</name>
</gene>
<dbReference type="PANTHER" id="PTHR34597:SF6">
    <property type="entry name" value="BLR6126 PROTEIN"/>
    <property type="match status" value="1"/>
</dbReference>
<evidence type="ECO:0000256" key="2">
    <source>
        <dbReference type="ARBA" id="ARBA00022692"/>
    </source>
</evidence>
<name>A0ABT2YMK6_9BURK</name>
<keyword evidence="2" id="KW-0812">Transmembrane</keyword>
<dbReference type="Proteomes" id="UP001209701">
    <property type="component" value="Unassembled WGS sequence"/>
</dbReference>
<keyword evidence="3" id="KW-0998">Cell outer membrane</keyword>
<evidence type="ECO:0000259" key="5">
    <source>
        <dbReference type="Pfam" id="PF08479"/>
    </source>
</evidence>
<dbReference type="InterPro" id="IPR013686">
    <property type="entry name" value="Polypept-transport_assoc_ShlB"/>
</dbReference>
<dbReference type="PANTHER" id="PTHR34597">
    <property type="entry name" value="SLR1661 PROTEIN"/>
    <property type="match status" value="1"/>
</dbReference>
<evidence type="ECO:0000313" key="7">
    <source>
        <dbReference type="Proteomes" id="UP001209701"/>
    </source>
</evidence>
<dbReference type="Gene3D" id="2.40.160.50">
    <property type="entry name" value="membrane protein fhac: a member of the omp85/tpsb transporter family"/>
    <property type="match status" value="1"/>
</dbReference>
<evidence type="ECO:0000256" key="1">
    <source>
        <dbReference type="ARBA" id="ARBA00022452"/>
    </source>
</evidence>
<dbReference type="Pfam" id="PF03865">
    <property type="entry name" value="ShlB"/>
    <property type="match status" value="1"/>
</dbReference>
<comment type="caution">
    <text evidence="6">The sequence shown here is derived from an EMBL/GenBank/DDBJ whole genome shotgun (WGS) entry which is preliminary data.</text>
</comment>
<dbReference type="InterPro" id="IPR005565">
    <property type="entry name" value="Hemolysn_activator_HlyB_C"/>
</dbReference>
<dbReference type="RefSeq" id="WP_263573876.1">
    <property type="nucleotide sequence ID" value="NZ_JAJIRN010000014.1"/>
</dbReference>
<keyword evidence="7" id="KW-1185">Reference proteome</keyword>
<keyword evidence="1" id="KW-0472">Membrane</keyword>
<dbReference type="EMBL" id="JAJIRN010000014">
    <property type="protein sequence ID" value="MCV2371297.1"/>
    <property type="molecule type" value="Genomic_DNA"/>
</dbReference>
<dbReference type="Pfam" id="PF08479">
    <property type="entry name" value="POTRA_2"/>
    <property type="match status" value="1"/>
</dbReference>
<evidence type="ECO:0000259" key="4">
    <source>
        <dbReference type="Pfam" id="PF03865"/>
    </source>
</evidence>
<evidence type="ECO:0000313" key="6">
    <source>
        <dbReference type="EMBL" id="MCV2371297.1"/>
    </source>
</evidence>
<keyword evidence="1" id="KW-1134">Transmembrane beta strand</keyword>